<dbReference type="STRING" id="27334.A0A0A2JHV0"/>
<evidence type="ECO:0000313" key="3">
    <source>
        <dbReference type="EMBL" id="KGO57592.1"/>
    </source>
</evidence>
<evidence type="ECO:0000256" key="1">
    <source>
        <dbReference type="ARBA" id="ARBA00005986"/>
    </source>
</evidence>
<dbReference type="GO" id="GO:0016491">
    <property type="term" value="F:oxidoreductase activity"/>
    <property type="evidence" value="ECO:0007669"/>
    <property type="project" value="InterPro"/>
</dbReference>
<dbReference type="Pfam" id="PF07110">
    <property type="entry name" value="EthD"/>
    <property type="match status" value="1"/>
</dbReference>
<dbReference type="Gene3D" id="3.30.70.100">
    <property type="match status" value="1"/>
</dbReference>
<dbReference type="RefSeq" id="XP_016599250.1">
    <property type="nucleotide sequence ID" value="XM_016739311.1"/>
</dbReference>
<comment type="similarity">
    <text evidence="1">Belongs to the tpcK family.</text>
</comment>
<dbReference type="EMBL" id="JQFZ01000140">
    <property type="protein sequence ID" value="KGO57592.1"/>
    <property type="molecule type" value="Genomic_DNA"/>
</dbReference>
<accession>A0A0A2JHV0</accession>
<evidence type="ECO:0000313" key="4">
    <source>
        <dbReference type="Proteomes" id="UP000030143"/>
    </source>
</evidence>
<dbReference type="AlphaFoldDB" id="A0A0A2JHV0"/>
<dbReference type="NCBIfam" id="TIGR02118">
    <property type="entry name" value="EthD family reductase"/>
    <property type="match status" value="1"/>
</dbReference>
<sequence length="108" mass="12054">MAFTITVLFPNVPDAKYDIDYYTAHHMPLIKQHWTKYGVQDWSVTTFAPGPDGAQPPYTFGSVVVWENKEGVDKAFASPEVAEVMGDVPNFSNKEPVFLFGSQIEAPK</sequence>
<dbReference type="InterPro" id="IPR009799">
    <property type="entry name" value="EthD_dom"/>
</dbReference>
<organism evidence="3 4">
    <name type="scientific">Penicillium expansum</name>
    <name type="common">Blue mold rot fungus</name>
    <dbReference type="NCBI Taxonomy" id="27334"/>
    <lineage>
        <taxon>Eukaryota</taxon>
        <taxon>Fungi</taxon>
        <taxon>Dikarya</taxon>
        <taxon>Ascomycota</taxon>
        <taxon>Pezizomycotina</taxon>
        <taxon>Eurotiomycetes</taxon>
        <taxon>Eurotiomycetidae</taxon>
        <taxon>Eurotiales</taxon>
        <taxon>Aspergillaceae</taxon>
        <taxon>Penicillium</taxon>
    </lineage>
</organism>
<dbReference type="InterPro" id="IPR011008">
    <property type="entry name" value="Dimeric_a/b-barrel"/>
</dbReference>
<name>A0A0A2JHV0_PENEN</name>
<dbReference type="Proteomes" id="UP000030143">
    <property type="component" value="Unassembled WGS sequence"/>
</dbReference>
<evidence type="ECO:0000259" key="2">
    <source>
        <dbReference type="Pfam" id="PF07110"/>
    </source>
</evidence>
<dbReference type="VEuPathDB" id="FungiDB:PEXP_055500"/>
<dbReference type="PANTHER" id="PTHR40260:SF2">
    <property type="entry name" value="BLR8190 PROTEIN"/>
    <property type="match status" value="1"/>
</dbReference>
<dbReference type="HOGENOM" id="CLU_115019_1_2_1"/>
<reference evidence="3 4" key="1">
    <citation type="journal article" date="2015" name="Mol. Plant Microbe Interact.">
        <title>Genome, transcriptome, and functional analyses of Penicillium expansum provide new insights into secondary metabolism and pathogenicity.</title>
        <authorList>
            <person name="Ballester A.R."/>
            <person name="Marcet-Houben M."/>
            <person name="Levin E."/>
            <person name="Sela N."/>
            <person name="Selma-Lazaro C."/>
            <person name="Carmona L."/>
            <person name="Wisniewski M."/>
            <person name="Droby S."/>
            <person name="Gonzalez-Candelas L."/>
            <person name="Gabaldon T."/>
        </authorList>
    </citation>
    <scope>NUCLEOTIDE SEQUENCE [LARGE SCALE GENOMIC DNA]</scope>
    <source>
        <strain evidence="3 4">MD-8</strain>
    </source>
</reference>
<feature type="domain" description="EthD" evidence="2">
    <location>
        <begin position="20"/>
        <end position="94"/>
    </location>
</feature>
<gene>
    <name evidence="3" type="ORF">PEX2_020360</name>
</gene>
<protein>
    <submittedName>
        <fullName evidence="3">Dimeric alpha-beta barrel</fullName>
    </submittedName>
</protein>
<dbReference type="PANTHER" id="PTHR40260">
    <property type="entry name" value="BLR8190 PROTEIN"/>
    <property type="match status" value="1"/>
</dbReference>
<dbReference type="SUPFAM" id="SSF54909">
    <property type="entry name" value="Dimeric alpha+beta barrel"/>
    <property type="match status" value="1"/>
</dbReference>
<comment type="caution">
    <text evidence="3">The sequence shown here is derived from an EMBL/GenBank/DDBJ whole genome shotgun (WGS) entry which is preliminary data.</text>
</comment>
<dbReference type="GeneID" id="27674730"/>
<keyword evidence="4" id="KW-1185">Reference proteome</keyword>
<proteinExistence type="inferred from homology"/>